<evidence type="ECO:0000313" key="1">
    <source>
        <dbReference type="EMBL" id="JAH14908.1"/>
    </source>
</evidence>
<reference evidence="1" key="1">
    <citation type="submission" date="2014-11" db="EMBL/GenBank/DDBJ databases">
        <authorList>
            <person name="Amaro Gonzalez C."/>
        </authorList>
    </citation>
    <scope>NUCLEOTIDE SEQUENCE</scope>
</reference>
<name>A0A0E9QFM8_ANGAN</name>
<reference evidence="1" key="2">
    <citation type="journal article" date="2015" name="Fish Shellfish Immunol.">
        <title>Early steps in the European eel (Anguilla anguilla)-Vibrio vulnificus interaction in the gills: Role of the RtxA13 toxin.</title>
        <authorList>
            <person name="Callol A."/>
            <person name="Pajuelo D."/>
            <person name="Ebbesson L."/>
            <person name="Teles M."/>
            <person name="MacKenzie S."/>
            <person name="Amaro C."/>
        </authorList>
    </citation>
    <scope>NUCLEOTIDE SEQUENCE</scope>
</reference>
<organism evidence="1">
    <name type="scientific">Anguilla anguilla</name>
    <name type="common">European freshwater eel</name>
    <name type="synonym">Muraena anguilla</name>
    <dbReference type="NCBI Taxonomy" id="7936"/>
    <lineage>
        <taxon>Eukaryota</taxon>
        <taxon>Metazoa</taxon>
        <taxon>Chordata</taxon>
        <taxon>Craniata</taxon>
        <taxon>Vertebrata</taxon>
        <taxon>Euteleostomi</taxon>
        <taxon>Actinopterygii</taxon>
        <taxon>Neopterygii</taxon>
        <taxon>Teleostei</taxon>
        <taxon>Anguilliformes</taxon>
        <taxon>Anguillidae</taxon>
        <taxon>Anguilla</taxon>
    </lineage>
</organism>
<dbReference type="EMBL" id="GBXM01093669">
    <property type="protein sequence ID" value="JAH14908.1"/>
    <property type="molecule type" value="Transcribed_RNA"/>
</dbReference>
<protein>
    <submittedName>
        <fullName evidence="1">Uncharacterized protein</fullName>
    </submittedName>
</protein>
<dbReference type="AlphaFoldDB" id="A0A0E9QFM8"/>
<accession>A0A0E9QFM8</accession>
<sequence length="41" mass="4677">MCSKQISNVQFGEVLGKPLKNVTAFSYLHNFLILFFVSELL</sequence>
<proteinExistence type="predicted"/>